<feature type="transmembrane region" description="Helical" evidence="1">
    <location>
        <begin position="119"/>
        <end position="138"/>
    </location>
</feature>
<accession>A0A6C0I866</accession>
<keyword evidence="1" id="KW-1133">Transmembrane helix</keyword>
<dbReference type="EMBL" id="MN740114">
    <property type="protein sequence ID" value="QHT88303.1"/>
    <property type="molecule type" value="Genomic_DNA"/>
</dbReference>
<reference evidence="2" key="1">
    <citation type="journal article" date="2020" name="Nature">
        <title>Giant virus diversity and host interactions through global metagenomics.</title>
        <authorList>
            <person name="Schulz F."/>
            <person name="Roux S."/>
            <person name="Paez-Espino D."/>
            <person name="Jungbluth S."/>
            <person name="Walsh D.A."/>
            <person name="Denef V.J."/>
            <person name="McMahon K.D."/>
            <person name="Konstantinidis K.T."/>
            <person name="Eloe-Fadrosh E.A."/>
            <person name="Kyrpides N.C."/>
            <person name="Woyke T."/>
        </authorList>
    </citation>
    <scope>NUCLEOTIDE SEQUENCE</scope>
    <source>
        <strain evidence="2">GVMAG-M-3300023184-50</strain>
    </source>
</reference>
<evidence type="ECO:0000313" key="2">
    <source>
        <dbReference type="EMBL" id="QHT88303.1"/>
    </source>
</evidence>
<protein>
    <submittedName>
        <fullName evidence="2">Uncharacterized protein</fullName>
    </submittedName>
</protein>
<organism evidence="2">
    <name type="scientific">viral metagenome</name>
    <dbReference type="NCBI Taxonomy" id="1070528"/>
    <lineage>
        <taxon>unclassified sequences</taxon>
        <taxon>metagenomes</taxon>
        <taxon>organismal metagenomes</taxon>
    </lineage>
</organism>
<evidence type="ECO:0000256" key="1">
    <source>
        <dbReference type="SAM" id="Phobius"/>
    </source>
</evidence>
<name>A0A6C0I866_9ZZZZ</name>
<keyword evidence="1" id="KW-0812">Transmembrane</keyword>
<keyword evidence="1" id="KW-0472">Membrane</keyword>
<proteinExistence type="predicted"/>
<dbReference type="AlphaFoldDB" id="A0A6C0I866"/>
<sequence length="177" mass="19975">MDNFNKLLDQYKTQYLKFLNSGDDSAKTAYQKAYEAIESLLSEKQQAVLSEKRNLAHFTKSYQQSNQDLQDVSSGAEDLMRNAQDIHDDYKTAKNRYDDWTANPPPIENQIDVSVGYAILLRIGILLILLPVLLYAGYKVPDLAGSSFTRSLLGPYSGTPGSPYIRNFPSTPRAWGW</sequence>